<proteinExistence type="predicted"/>
<evidence type="ECO:0008006" key="4">
    <source>
        <dbReference type="Google" id="ProtNLM"/>
    </source>
</evidence>
<sequence length="92" mass="9444">MKRSAFLCLALCLSACDSPKTQTQTTQPAGTQAAEPAQTPAASSSAPAAKIGGTLRVMTHDSFAVSEGLLASFQEKYGVKVELIKGATPAQC</sequence>
<dbReference type="RefSeq" id="WP_380081804.1">
    <property type="nucleotide sequence ID" value="NZ_JBHSWD010000001.1"/>
</dbReference>
<dbReference type="Gene3D" id="3.40.190.10">
    <property type="entry name" value="Periplasmic binding protein-like II"/>
    <property type="match status" value="1"/>
</dbReference>
<feature type="region of interest" description="Disordered" evidence="1">
    <location>
        <begin position="19"/>
        <end position="47"/>
    </location>
</feature>
<evidence type="ECO:0000256" key="1">
    <source>
        <dbReference type="SAM" id="MobiDB-lite"/>
    </source>
</evidence>
<protein>
    <recommendedName>
        <fullName evidence="4">Thiamine ABC transporter substrate-binding protein</fullName>
    </recommendedName>
</protein>
<dbReference type="EMBL" id="JBHSWD010000001">
    <property type="protein sequence ID" value="MFC6590791.1"/>
    <property type="molecule type" value="Genomic_DNA"/>
</dbReference>
<organism evidence="2 3">
    <name type="scientific">Deinococcus lacus</name>
    <dbReference type="NCBI Taxonomy" id="392561"/>
    <lineage>
        <taxon>Bacteria</taxon>
        <taxon>Thermotogati</taxon>
        <taxon>Deinococcota</taxon>
        <taxon>Deinococci</taxon>
        <taxon>Deinococcales</taxon>
        <taxon>Deinococcaceae</taxon>
        <taxon>Deinococcus</taxon>
    </lineage>
</organism>
<evidence type="ECO:0000313" key="3">
    <source>
        <dbReference type="Proteomes" id="UP001596297"/>
    </source>
</evidence>
<evidence type="ECO:0000313" key="2">
    <source>
        <dbReference type="EMBL" id="MFC6590791.1"/>
    </source>
</evidence>
<gene>
    <name evidence="2" type="ORF">ACFP81_01235</name>
</gene>
<comment type="caution">
    <text evidence="2">The sequence shown here is derived from an EMBL/GenBank/DDBJ whole genome shotgun (WGS) entry which is preliminary data.</text>
</comment>
<keyword evidence="3" id="KW-1185">Reference proteome</keyword>
<accession>A0ABW1Y8Z6</accession>
<dbReference type="Proteomes" id="UP001596297">
    <property type="component" value="Unassembled WGS sequence"/>
</dbReference>
<name>A0ABW1Y8Z6_9DEIO</name>
<reference evidence="3" key="1">
    <citation type="journal article" date="2019" name="Int. J. Syst. Evol. Microbiol.">
        <title>The Global Catalogue of Microorganisms (GCM) 10K type strain sequencing project: providing services to taxonomists for standard genome sequencing and annotation.</title>
        <authorList>
            <consortium name="The Broad Institute Genomics Platform"/>
            <consortium name="The Broad Institute Genome Sequencing Center for Infectious Disease"/>
            <person name="Wu L."/>
            <person name="Ma J."/>
        </authorList>
    </citation>
    <scope>NUCLEOTIDE SEQUENCE [LARGE SCALE GENOMIC DNA]</scope>
    <source>
        <strain evidence="3">CGMCC 1.15772</strain>
    </source>
</reference>